<accession>A0ABR4MWN2</accession>
<evidence type="ECO:0000313" key="1">
    <source>
        <dbReference type="EMBL" id="KAL2911687.1"/>
    </source>
</evidence>
<reference evidence="1 2" key="1">
    <citation type="submission" date="2023-09" db="EMBL/GenBank/DDBJ databases">
        <title>Pangenome analysis of Batrachochytrium dendrobatidis and related Chytrids.</title>
        <authorList>
            <person name="Yacoub M.N."/>
            <person name="Stajich J.E."/>
            <person name="James T.Y."/>
        </authorList>
    </citation>
    <scope>NUCLEOTIDE SEQUENCE [LARGE SCALE GENOMIC DNA]</scope>
    <source>
        <strain evidence="1 2">JEL0888</strain>
    </source>
</reference>
<protein>
    <submittedName>
        <fullName evidence="1">Uncharacterized protein</fullName>
    </submittedName>
</protein>
<dbReference type="Proteomes" id="UP001527925">
    <property type="component" value="Unassembled WGS sequence"/>
</dbReference>
<evidence type="ECO:0000313" key="2">
    <source>
        <dbReference type="Proteomes" id="UP001527925"/>
    </source>
</evidence>
<sequence>MHERRMLVSPARATASYRDNQFAATAGFFRSPMFDVLLSNGVRYLIAARCNAVWTTSRAAAAHILRNDHPFVGRQ</sequence>
<name>A0ABR4MWN2_9FUNG</name>
<comment type="caution">
    <text evidence="1">The sequence shown here is derived from an EMBL/GenBank/DDBJ whole genome shotgun (WGS) entry which is preliminary data.</text>
</comment>
<keyword evidence="2" id="KW-1185">Reference proteome</keyword>
<organism evidence="1 2">
    <name type="scientific">Polyrhizophydium stewartii</name>
    <dbReference type="NCBI Taxonomy" id="2732419"/>
    <lineage>
        <taxon>Eukaryota</taxon>
        <taxon>Fungi</taxon>
        <taxon>Fungi incertae sedis</taxon>
        <taxon>Chytridiomycota</taxon>
        <taxon>Chytridiomycota incertae sedis</taxon>
        <taxon>Chytridiomycetes</taxon>
        <taxon>Rhizophydiales</taxon>
        <taxon>Rhizophydiales incertae sedis</taxon>
        <taxon>Polyrhizophydium</taxon>
    </lineage>
</organism>
<gene>
    <name evidence="1" type="ORF">HK105_208847</name>
</gene>
<dbReference type="EMBL" id="JADGIZ020000093">
    <property type="protein sequence ID" value="KAL2911687.1"/>
    <property type="molecule type" value="Genomic_DNA"/>
</dbReference>
<proteinExistence type="predicted"/>